<accession>A0A814N0F7</accession>
<protein>
    <submittedName>
        <fullName evidence="1">Uncharacterized protein</fullName>
    </submittedName>
</protein>
<organism evidence="1 3">
    <name type="scientific">Didymodactylos carnosus</name>
    <dbReference type="NCBI Taxonomy" id="1234261"/>
    <lineage>
        <taxon>Eukaryota</taxon>
        <taxon>Metazoa</taxon>
        <taxon>Spiralia</taxon>
        <taxon>Gnathifera</taxon>
        <taxon>Rotifera</taxon>
        <taxon>Eurotatoria</taxon>
        <taxon>Bdelloidea</taxon>
        <taxon>Philodinida</taxon>
        <taxon>Philodinidae</taxon>
        <taxon>Didymodactylos</taxon>
    </lineage>
</organism>
<gene>
    <name evidence="1" type="ORF">GPM918_LOCUS17997</name>
    <name evidence="2" type="ORF">SRO942_LOCUS17994</name>
</gene>
<evidence type="ECO:0000313" key="2">
    <source>
        <dbReference type="EMBL" id="CAF3851307.1"/>
    </source>
</evidence>
<dbReference type="Proteomes" id="UP000663829">
    <property type="component" value="Unassembled WGS sequence"/>
</dbReference>
<sequence>MISSSKIIITEGKFRFKQLEKYLQLSDVHFIGFSTLLSNGVPVASYFQTDSFDKLQTWFSSIEKAPLLNVHMIQPIPSQDNVTTPGTFLLSACGVNNRYGDNKYLRAMRLVSGFLASFPKFKLADNILEITIEEWSWFYLRRPELRIGDQIITIEHLENILNDNNYTKLDHGLTKSDIKPKVRQNYRSCVKISSDDVVSILAEEEEVQGKMLYLQLTKLLITIYVEKSAPIQKNEENSVKTTKTNLHGLRIRDEIPKQHEHSYFKIHMNDKVQYIHQQTACYLLTVENSTLSTDRLSRVMQMSRK</sequence>
<dbReference type="OrthoDB" id="10064970at2759"/>
<evidence type="ECO:0000313" key="1">
    <source>
        <dbReference type="EMBL" id="CAF1085734.1"/>
    </source>
</evidence>
<reference evidence="1" key="1">
    <citation type="submission" date="2021-02" db="EMBL/GenBank/DDBJ databases">
        <authorList>
            <person name="Nowell W R."/>
        </authorList>
    </citation>
    <scope>NUCLEOTIDE SEQUENCE</scope>
</reference>
<comment type="caution">
    <text evidence="1">The sequence shown here is derived from an EMBL/GenBank/DDBJ whole genome shotgun (WGS) entry which is preliminary data.</text>
</comment>
<dbReference type="EMBL" id="CAJOBC010005088">
    <property type="protein sequence ID" value="CAF3851307.1"/>
    <property type="molecule type" value="Genomic_DNA"/>
</dbReference>
<keyword evidence="3" id="KW-1185">Reference proteome</keyword>
<dbReference type="EMBL" id="CAJNOQ010005088">
    <property type="protein sequence ID" value="CAF1085734.1"/>
    <property type="molecule type" value="Genomic_DNA"/>
</dbReference>
<evidence type="ECO:0000313" key="3">
    <source>
        <dbReference type="Proteomes" id="UP000663829"/>
    </source>
</evidence>
<name>A0A814N0F7_9BILA</name>
<proteinExistence type="predicted"/>
<dbReference type="Proteomes" id="UP000681722">
    <property type="component" value="Unassembled WGS sequence"/>
</dbReference>
<dbReference type="AlphaFoldDB" id="A0A814N0F7"/>